<keyword evidence="1" id="KW-0812">Transmembrane</keyword>
<protein>
    <submittedName>
        <fullName evidence="2">Uncharacterized protein</fullName>
    </submittedName>
</protein>
<keyword evidence="3" id="KW-1185">Reference proteome</keyword>
<proteinExistence type="predicted"/>
<gene>
    <name evidence="2" type="ORF">BEMITA_LOCUS13160</name>
</gene>
<organism evidence="2 3">
    <name type="scientific">Bemisia tabaci</name>
    <name type="common">Sweetpotato whitefly</name>
    <name type="synonym">Aleurodes tabaci</name>
    <dbReference type="NCBI Taxonomy" id="7038"/>
    <lineage>
        <taxon>Eukaryota</taxon>
        <taxon>Metazoa</taxon>
        <taxon>Ecdysozoa</taxon>
        <taxon>Arthropoda</taxon>
        <taxon>Hexapoda</taxon>
        <taxon>Insecta</taxon>
        <taxon>Pterygota</taxon>
        <taxon>Neoptera</taxon>
        <taxon>Paraneoptera</taxon>
        <taxon>Hemiptera</taxon>
        <taxon>Sternorrhyncha</taxon>
        <taxon>Aleyrodoidea</taxon>
        <taxon>Aleyrodidae</taxon>
        <taxon>Aleyrodinae</taxon>
        <taxon>Bemisia</taxon>
    </lineage>
</organism>
<reference evidence="2" key="1">
    <citation type="submission" date="2021-12" db="EMBL/GenBank/DDBJ databases">
        <authorList>
            <person name="King R."/>
        </authorList>
    </citation>
    <scope>NUCLEOTIDE SEQUENCE</scope>
</reference>
<accession>A0A9P0CHI8</accession>
<dbReference type="GO" id="GO:0006629">
    <property type="term" value="P:lipid metabolic process"/>
    <property type="evidence" value="ECO:0007669"/>
    <property type="project" value="InterPro"/>
</dbReference>
<evidence type="ECO:0000313" key="2">
    <source>
        <dbReference type="EMBL" id="CAH0777163.1"/>
    </source>
</evidence>
<dbReference type="Gene3D" id="3.40.50.1820">
    <property type="entry name" value="alpha/beta hydrolase"/>
    <property type="match status" value="1"/>
</dbReference>
<evidence type="ECO:0000256" key="1">
    <source>
        <dbReference type="SAM" id="Phobius"/>
    </source>
</evidence>
<dbReference type="PANTHER" id="PTHR11440">
    <property type="entry name" value="LECITHIN-CHOLESTEROL ACYLTRANSFERASE-RELATED"/>
    <property type="match status" value="1"/>
</dbReference>
<dbReference type="InterPro" id="IPR029058">
    <property type="entry name" value="AB_hydrolase_fold"/>
</dbReference>
<dbReference type="AlphaFoldDB" id="A0A9P0CHI8"/>
<dbReference type="Proteomes" id="UP001152759">
    <property type="component" value="Chromosome 8"/>
</dbReference>
<dbReference type="EMBL" id="OU963869">
    <property type="protein sequence ID" value="CAH0777163.1"/>
    <property type="molecule type" value="Genomic_DNA"/>
</dbReference>
<keyword evidence="1" id="KW-1133">Transmembrane helix</keyword>
<name>A0A9P0CHI8_BEMTA</name>
<dbReference type="InterPro" id="IPR003386">
    <property type="entry name" value="LACT/PDAT_acylTrfase"/>
</dbReference>
<dbReference type="Pfam" id="PF02450">
    <property type="entry name" value="LCAT"/>
    <property type="match status" value="1"/>
</dbReference>
<dbReference type="SUPFAM" id="SSF53474">
    <property type="entry name" value="alpha/beta-Hydrolases"/>
    <property type="match status" value="1"/>
</dbReference>
<dbReference type="GO" id="GO:0008374">
    <property type="term" value="F:O-acyltransferase activity"/>
    <property type="evidence" value="ECO:0007669"/>
    <property type="project" value="InterPro"/>
</dbReference>
<feature type="transmembrane region" description="Helical" evidence="1">
    <location>
        <begin position="7"/>
        <end position="27"/>
    </location>
</feature>
<sequence>MILCYGNCLVLSCSSFAFLIFFIVSVVENYDYESDKLAPIILVNGMGASQIEGKWDTDNRPKFCDKKENDWEQMWLDPGVAFWTPLHLKCWAFRFQLLYDRSARKCKNQVGVKTRVKGRLGSLKASEFLTPGLISHQLPSSKYFHQMIEALKKSGYSSSRNLKAHSYDWRYAPPRQDDFNYYKRFTKLVEAVSEQTNRKVMIVGHSMGGLVTAHFLSNKTQEWKDKHIHAFLTVGTPWLGMIEAVGTYIVGLNLRIPTIDKKVTLSVQRTFQSLAFLLPEEEEFKDAVLVEWVSQNKSYTAKDYQQFFKDVKFEDGYLIREDVRPFFPFALDKLGVRFYCVWTNSSEIKTPAS</sequence>
<evidence type="ECO:0000313" key="3">
    <source>
        <dbReference type="Proteomes" id="UP001152759"/>
    </source>
</evidence>
<keyword evidence="1" id="KW-0472">Membrane</keyword>